<dbReference type="GeneID" id="81629336"/>
<evidence type="ECO:0000256" key="1">
    <source>
        <dbReference type="ARBA" id="ARBA00006854"/>
    </source>
</evidence>
<feature type="compositionally biased region" description="Polar residues" evidence="2">
    <location>
        <begin position="301"/>
        <end position="318"/>
    </location>
</feature>
<feature type="region of interest" description="Disordered" evidence="2">
    <location>
        <begin position="126"/>
        <end position="318"/>
    </location>
</feature>
<feature type="compositionally biased region" description="Polar residues" evidence="2">
    <location>
        <begin position="232"/>
        <end position="249"/>
    </location>
</feature>
<protein>
    <recommendedName>
        <fullName evidence="3">Wings apart-like protein C-terminal domain-containing protein</fullName>
    </recommendedName>
</protein>
<comment type="caution">
    <text evidence="4">The sequence shown here is derived from an EMBL/GenBank/DDBJ whole genome shotgun (WGS) entry which is preliminary data.</text>
</comment>
<feature type="compositionally biased region" description="Polar residues" evidence="2">
    <location>
        <begin position="266"/>
        <end position="277"/>
    </location>
</feature>
<dbReference type="PANTHER" id="PTHR22100">
    <property type="entry name" value="WINGS APART-LIKE PROTEIN HOMOLOG"/>
    <property type="match status" value="1"/>
</dbReference>
<dbReference type="InterPro" id="IPR011989">
    <property type="entry name" value="ARM-like"/>
</dbReference>
<organism evidence="4 5">
    <name type="scientific">Penicillium diatomitis</name>
    <dbReference type="NCBI Taxonomy" id="2819901"/>
    <lineage>
        <taxon>Eukaryota</taxon>
        <taxon>Fungi</taxon>
        <taxon>Dikarya</taxon>
        <taxon>Ascomycota</taxon>
        <taxon>Pezizomycotina</taxon>
        <taxon>Eurotiomycetes</taxon>
        <taxon>Eurotiomycetidae</taxon>
        <taxon>Eurotiales</taxon>
        <taxon>Aspergillaceae</taxon>
        <taxon>Penicillium</taxon>
    </lineage>
</organism>
<reference evidence="4" key="2">
    <citation type="journal article" date="2023" name="IMA Fungus">
        <title>Comparative genomic study of the Penicillium genus elucidates a diverse pangenome and 15 lateral gene transfer events.</title>
        <authorList>
            <person name="Petersen C."/>
            <person name="Sorensen T."/>
            <person name="Nielsen M.R."/>
            <person name="Sondergaard T.E."/>
            <person name="Sorensen J.L."/>
            <person name="Fitzpatrick D.A."/>
            <person name="Frisvad J.C."/>
            <person name="Nielsen K.L."/>
        </authorList>
    </citation>
    <scope>NUCLEOTIDE SEQUENCE</scope>
    <source>
        <strain evidence="4">IBT 30728</strain>
    </source>
</reference>
<evidence type="ECO:0000313" key="4">
    <source>
        <dbReference type="EMBL" id="KAJ5466762.1"/>
    </source>
</evidence>
<dbReference type="AlphaFoldDB" id="A0A9W9WL82"/>
<dbReference type="Proteomes" id="UP001148312">
    <property type="component" value="Unassembled WGS sequence"/>
</dbReference>
<dbReference type="InterPro" id="IPR039874">
    <property type="entry name" value="WAPL"/>
</dbReference>
<feature type="compositionally biased region" description="Polar residues" evidence="2">
    <location>
        <begin position="14"/>
        <end position="47"/>
    </location>
</feature>
<evidence type="ECO:0000256" key="2">
    <source>
        <dbReference type="SAM" id="MobiDB-lite"/>
    </source>
</evidence>
<feature type="compositionally biased region" description="Low complexity" evidence="2">
    <location>
        <begin position="278"/>
        <end position="295"/>
    </location>
</feature>
<feature type="compositionally biased region" description="Low complexity" evidence="2">
    <location>
        <begin position="184"/>
        <end position="194"/>
    </location>
</feature>
<proteinExistence type="inferred from homology"/>
<gene>
    <name evidence="4" type="ORF">N7539_009491</name>
</gene>
<feature type="compositionally biased region" description="Basic and acidic residues" evidence="2">
    <location>
        <begin position="154"/>
        <end position="168"/>
    </location>
</feature>
<evidence type="ECO:0000313" key="5">
    <source>
        <dbReference type="Proteomes" id="UP001148312"/>
    </source>
</evidence>
<dbReference type="InterPro" id="IPR022771">
    <property type="entry name" value="WAPL_C"/>
</dbReference>
<keyword evidence="5" id="KW-1185">Reference proteome</keyword>
<sequence>MDQSRLKSRRLVTYGSTTRPQSSSKAATVRTDQLRSTLSRSSTNETPGNDRHRRLLGVEKAPIQSKSRISHDDSIYDLPSSDEENAWRESQRKRRRYGHDTERGPAPSHNNLSMQKKAVAEGADVKNAAPAPAVTKEPRIDSHIKPVSACASQDEPRRVYSQPREKGSRQLPLQHKPVRSPQGTSTSSTTTTTSKDPIHVKTQTANKRIVTPTEPNDSLLGVLGASPRVESGSASSQTLLKTSVVPTTPSRKRLIDTLGTPERSLDASSVTGDISQLSTPSTSHSSHRSSTAPSPIARSEIASTSQEQDPTLTASHHITSSRVTYARQRSFLDDLALSAGLSGSGDPKASALPNSQSLDLGSFLPKPRPIEVEELNQEDGSIRSIHELRRAGGNARYRGAIESIFEDIESPNMSASGRCNALIQLCGKLLDSKSARQFAECSFDKRLVKSLTQGLGNVHGSLALCAFGLSCVGRPVPHVLASTALPRLLEISPELLSLRRDLGTVARDRENNLSKATQASVQTLMERVKTLLFPDDSALLLSPCLLALHCLTLALSALQSKGKLLEGIPMPTLRKVMDILLSEKDLMESTASRIHDGYQYLALGLSIIEAYSVLDNQSQDDERDALGAFSELHSLLQVEKVSDPKRQHIQTLYLRVLLNVTNSKPTLCDKFAIPDMIDKLSAVAVARFGHVTEDTLSQENNSLNTVILALGALINLVEKSAMSRKMFLRSTSTHTSILDQLLRLFLTHVDSISQARSVVEVHHNVAVGYLAVLLLALCLDGEARARVKESLKPQGLGSIISTVNEFLLHHRKIEQEIQSASVKKEAGGFLLRLQDLINEVLRIDNE</sequence>
<feature type="domain" description="Wings apart-like protein C-terminal" evidence="3">
    <location>
        <begin position="382"/>
        <end position="721"/>
    </location>
</feature>
<comment type="similarity">
    <text evidence="1">Belongs to the WAPL family.</text>
</comment>
<dbReference type="Pfam" id="PF07814">
    <property type="entry name" value="WAPL"/>
    <property type="match status" value="1"/>
</dbReference>
<dbReference type="Gene3D" id="1.25.10.10">
    <property type="entry name" value="Leucine-rich Repeat Variant"/>
    <property type="match status" value="1"/>
</dbReference>
<feature type="compositionally biased region" description="Basic residues" evidence="2">
    <location>
        <begin position="1"/>
        <end position="10"/>
    </location>
</feature>
<name>A0A9W9WL82_9EURO</name>
<accession>A0A9W9WL82</accession>
<reference evidence="4" key="1">
    <citation type="submission" date="2022-12" db="EMBL/GenBank/DDBJ databases">
        <authorList>
            <person name="Petersen C."/>
        </authorList>
    </citation>
    <scope>NUCLEOTIDE SEQUENCE</scope>
    <source>
        <strain evidence="4">IBT 30728</strain>
    </source>
</reference>
<dbReference type="PANTHER" id="PTHR22100:SF13">
    <property type="entry name" value="WINGS APART-LIKE PROTEIN HOMOLOG"/>
    <property type="match status" value="1"/>
</dbReference>
<dbReference type="RefSeq" id="XP_056785808.1">
    <property type="nucleotide sequence ID" value="XM_056939086.1"/>
</dbReference>
<feature type="region of interest" description="Disordered" evidence="2">
    <location>
        <begin position="1"/>
        <end position="113"/>
    </location>
</feature>
<evidence type="ECO:0000259" key="3">
    <source>
        <dbReference type="Pfam" id="PF07814"/>
    </source>
</evidence>
<dbReference type="EMBL" id="JAPWDQ010000018">
    <property type="protein sequence ID" value="KAJ5466762.1"/>
    <property type="molecule type" value="Genomic_DNA"/>
</dbReference>